<name>A0A0E9X8Q4_ANGAN</name>
<reference evidence="1" key="2">
    <citation type="journal article" date="2015" name="Fish Shellfish Immunol.">
        <title>Early steps in the European eel (Anguilla anguilla)-Vibrio vulnificus interaction in the gills: Role of the RtxA13 toxin.</title>
        <authorList>
            <person name="Callol A."/>
            <person name="Pajuelo D."/>
            <person name="Ebbesson L."/>
            <person name="Teles M."/>
            <person name="MacKenzie S."/>
            <person name="Amaro C."/>
        </authorList>
    </citation>
    <scope>NUCLEOTIDE SEQUENCE</scope>
</reference>
<reference evidence="1" key="1">
    <citation type="submission" date="2014-11" db="EMBL/GenBank/DDBJ databases">
        <authorList>
            <person name="Amaro Gonzalez C."/>
        </authorList>
    </citation>
    <scope>NUCLEOTIDE SEQUENCE</scope>
</reference>
<dbReference type="EMBL" id="GBXM01009445">
    <property type="protein sequence ID" value="JAH99132.1"/>
    <property type="molecule type" value="Transcribed_RNA"/>
</dbReference>
<proteinExistence type="predicted"/>
<evidence type="ECO:0000313" key="1">
    <source>
        <dbReference type="EMBL" id="JAH99132.1"/>
    </source>
</evidence>
<accession>A0A0E9X8Q4</accession>
<protein>
    <submittedName>
        <fullName evidence="1">Uncharacterized protein</fullName>
    </submittedName>
</protein>
<dbReference type="AlphaFoldDB" id="A0A0E9X8Q4"/>
<organism evidence="1">
    <name type="scientific">Anguilla anguilla</name>
    <name type="common">European freshwater eel</name>
    <name type="synonym">Muraena anguilla</name>
    <dbReference type="NCBI Taxonomy" id="7936"/>
    <lineage>
        <taxon>Eukaryota</taxon>
        <taxon>Metazoa</taxon>
        <taxon>Chordata</taxon>
        <taxon>Craniata</taxon>
        <taxon>Vertebrata</taxon>
        <taxon>Euteleostomi</taxon>
        <taxon>Actinopterygii</taxon>
        <taxon>Neopterygii</taxon>
        <taxon>Teleostei</taxon>
        <taxon>Anguilliformes</taxon>
        <taxon>Anguillidae</taxon>
        <taxon>Anguilla</taxon>
    </lineage>
</organism>
<sequence length="42" mass="4891">MHQTRSVKRIKAFESKTNMYSSALSTPTVHHEAYSVVIKRNR</sequence>